<reference evidence="1" key="1">
    <citation type="submission" date="2020-10" db="EMBL/GenBank/DDBJ databases">
        <authorList>
            <person name="Gilroy R."/>
        </authorList>
    </citation>
    <scope>NUCLEOTIDE SEQUENCE</scope>
    <source>
        <strain evidence="1">B1-13419</strain>
    </source>
</reference>
<evidence type="ECO:0000313" key="1">
    <source>
        <dbReference type="EMBL" id="MBO8475199.1"/>
    </source>
</evidence>
<accession>A0A9D9ILM8</accession>
<protein>
    <submittedName>
        <fullName evidence="1">Uncharacterized protein</fullName>
    </submittedName>
</protein>
<evidence type="ECO:0000313" key="2">
    <source>
        <dbReference type="Proteomes" id="UP000823757"/>
    </source>
</evidence>
<name>A0A9D9ILM8_9BACT</name>
<comment type="caution">
    <text evidence="1">The sequence shown here is derived from an EMBL/GenBank/DDBJ whole genome shotgun (WGS) entry which is preliminary data.</text>
</comment>
<organism evidence="1 2">
    <name type="scientific">Candidatus Cryptobacteroides faecigallinarum</name>
    <dbReference type="NCBI Taxonomy" id="2840763"/>
    <lineage>
        <taxon>Bacteria</taxon>
        <taxon>Pseudomonadati</taxon>
        <taxon>Bacteroidota</taxon>
        <taxon>Bacteroidia</taxon>
        <taxon>Bacteroidales</taxon>
        <taxon>Candidatus Cryptobacteroides</taxon>
    </lineage>
</organism>
<proteinExistence type="predicted"/>
<gene>
    <name evidence="1" type="ORF">IAB91_07920</name>
</gene>
<reference evidence="1" key="2">
    <citation type="journal article" date="2021" name="PeerJ">
        <title>Extensive microbial diversity within the chicken gut microbiome revealed by metagenomics and culture.</title>
        <authorList>
            <person name="Gilroy R."/>
            <person name="Ravi A."/>
            <person name="Getino M."/>
            <person name="Pursley I."/>
            <person name="Horton D.L."/>
            <person name="Alikhan N.F."/>
            <person name="Baker D."/>
            <person name="Gharbi K."/>
            <person name="Hall N."/>
            <person name="Watson M."/>
            <person name="Adriaenssens E.M."/>
            <person name="Foster-Nyarko E."/>
            <person name="Jarju S."/>
            <person name="Secka A."/>
            <person name="Antonio M."/>
            <person name="Oren A."/>
            <person name="Chaudhuri R.R."/>
            <person name="La Ragione R."/>
            <person name="Hildebrand F."/>
            <person name="Pallen M.J."/>
        </authorList>
    </citation>
    <scope>NUCLEOTIDE SEQUENCE</scope>
    <source>
        <strain evidence="1">B1-13419</strain>
    </source>
</reference>
<dbReference type="AlphaFoldDB" id="A0A9D9ILM8"/>
<sequence>MIQVETYCDWMEAGDTVRFRDENFDCISDISSSFGKLENKLADLIGVKLTYDLEAKYRH</sequence>
<dbReference type="EMBL" id="JADIMD010000118">
    <property type="protein sequence ID" value="MBO8475199.1"/>
    <property type="molecule type" value="Genomic_DNA"/>
</dbReference>
<dbReference type="Proteomes" id="UP000823757">
    <property type="component" value="Unassembled WGS sequence"/>
</dbReference>